<evidence type="ECO:0000313" key="3">
    <source>
        <dbReference type="Proteomes" id="UP000597038"/>
    </source>
</evidence>
<dbReference type="Proteomes" id="UP000597038">
    <property type="component" value="Unassembled WGS sequence"/>
</dbReference>
<dbReference type="Gene3D" id="3.40.630.30">
    <property type="match status" value="1"/>
</dbReference>
<dbReference type="InterPro" id="IPR016181">
    <property type="entry name" value="Acyl_CoA_acyltransferase"/>
</dbReference>
<dbReference type="Pfam" id="PF00583">
    <property type="entry name" value="Acetyltransf_1"/>
    <property type="match status" value="1"/>
</dbReference>
<organism evidence="2 3">
    <name type="scientific">Staphylococcus felis</name>
    <dbReference type="NCBI Taxonomy" id="46127"/>
    <lineage>
        <taxon>Bacteria</taxon>
        <taxon>Bacillati</taxon>
        <taxon>Bacillota</taxon>
        <taxon>Bacilli</taxon>
        <taxon>Bacillales</taxon>
        <taxon>Staphylococcaceae</taxon>
        <taxon>Staphylococcus</taxon>
    </lineage>
</organism>
<evidence type="ECO:0000313" key="2">
    <source>
        <dbReference type="EMBL" id="MBH9581617.1"/>
    </source>
</evidence>
<proteinExistence type="predicted"/>
<protein>
    <submittedName>
        <fullName evidence="2">GNAT family N-acetyltransferase</fullName>
    </submittedName>
</protein>
<feature type="domain" description="N-acetyltransferase" evidence="1">
    <location>
        <begin position="22"/>
        <end position="104"/>
    </location>
</feature>
<reference evidence="2 3" key="1">
    <citation type="submission" date="2020-12" db="EMBL/GenBank/DDBJ databases">
        <title>Genomic analysis of Staphylococcus felis from a cat with skin infection.</title>
        <authorList>
            <person name="Aslantas O."/>
            <person name="Keskin O."/>
            <person name="Buyukaltay K."/>
            <person name="Gullu Yucetepe A."/>
        </authorList>
    </citation>
    <scope>NUCLEOTIDE SEQUENCE [LARGE SCALE GENOMIC DNA]</scope>
    <source>
        <strain evidence="2 3">HARRANVET</strain>
    </source>
</reference>
<dbReference type="SUPFAM" id="SSF55729">
    <property type="entry name" value="Acyl-CoA N-acyltransferases (Nat)"/>
    <property type="match status" value="1"/>
</dbReference>
<evidence type="ECO:0000259" key="1">
    <source>
        <dbReference type="Pfam" id="PF00583"/>
    </source>
</evidence>
<name>A0ABS0QR96_9STAP</name>
<accession>A0ABS0QR96</accession>
<dbReference type="RefSeq" id="WP_198092893.1">
    <property type="nucleotide sequence ID" value="NZ_JAEDAQ010000017.1"/>
</dbReference>
<gene>
    <name evidence="2" type="ORF">I9026_09560</name>
</gene>
<comment type="caution">
    <text evidence="2">The sequence shown here is derived from an EMBL/GenBank/DDBJ whole genome shotgun (WGS) entry which is preliminary data.</text>
</comment>
<keyword evidence="3" id="KW-1185">Reference proteome</keyword>
<dbReference type="EMBL" id="JAEDAQ010000017">
    <property type="protein sequence ID" value="MBH9581617.1"/>
    <property type="molecule type" value="Genomic_DNA"/>
</dbReference>
<dbReference type="InterPro" id="IPR000182">
    <property type="entry name" value="GNAT_dom"/>
</dbReference>
<sequence length="108" mass="12384">MYQFYDATEDIEGYEELLSPKQRGDKYFEVLESNQLIGYFVIGNSVPGIIDYGLDMKPDLNGKGNGSSFIEKTLKYIVKNYKVNKITLSVAKFNECAMKCYEKLEVIK</sequence>